<keyword evidence="9" id="KW-1133">Transmembrane helix</keyword>
<keyword evidence="9" id="KW-0812">Transmembrane</keyword>
<evidence type="ECO:0008006" key="12">
    <source>
        <dbReference type="Google" id="ProtNLM"/>
    </source>
</evidence>
<feature type="transmembrane region" description="Helical" evidence="9">
    <location>
        <begin position="6"/>
        <end position="26"/>
    </location>
</feature>
<dbReference type="InterPro" id="IPR002401">
    <property type="entry name" value="Cyt_P450_E_grp-I"/>
</dbReference>
<reference evidence="10" key="1">
    <citation type="journal article" date="2016" name="Nat. Genet.">
        <title>A high-quality carrot genome assembly provides new insights into carotenoid accumulation and asterid genome evolution.</title>
        <authorList>
            <person name="Iorizzo M."/>
            <person name="Ellison S."/>
            <person name="Senalik D."/>
            <person name="Zeng P."/>
            <person name="Satapoomin P."/>
            <person name="Huang J."/>
            <person name="Bowman M."/>
            <person name="Iovene M."/>
            <person name="Sanseverino W."/>
            <person name="Cavagnaro P."/>
            <person name="Yildiz M."/>
            <person name="Macko-Podgorni A."/>
            <person name="Moranska E."/>
            <person name="Grzebelus E."/>
            <person name="Grzebelus D."/>
            <person name="Ashrafi H."/>
            <person name="Zheng Z."/>
            <person name="Cheng S."/>
            <person name="Spooner D."/>
            <person name="Van Deynze A."/>
            <person name="Simon P."/>
        </authorList>
    </citation>
    <scope>NUCLEOTIDE SEQUENCE</scope>
    <source>
        <tissue evidence="10">Leaf</tissue>
    </source>
</reference>
<dbReference type="InterPro" id="IPR017972">
    <property type="entry name" value="Cyt_P450_CS"/>
</dbReference>
<name>A0AAF0WDD8_DAUCS</name>
<dbReference type="Pfam" id="PF00067">
    <property type="entry name" value="p450"/>
    <property type="match status" value="1"/>
</dbReference>
<organism evidence="10 11">
    <name type="scientific">Daucus carota subsp. sativus</name>
    <name type="common">Carrot</name>
    <dbReference type="NCBI Taxonomy" id="79200"/>
    <lineage>
        <taxon>Eukaryota</taxon>
        <taxon>Viridiplantae</taxon>
        <taxon>Streptophyta</taxon>
        <taxon>Embryophyta</taxon>
        <taxon>Tracheophyta</taxon>
        <taxon>Spermatophyta</taxon>
        <taxon>Magnoliopsida</taxon>
        <taxon>eudicotyledons</taxon>
        <taxon>Gunneridae</taxon>
        <taxon>Pentapetalae</taxon>
        <taxon>asterids</taxon>
        <taxon>campanulids</taxon>
        <taxon>Apiales</taxon>
        <taxon>Apiaceae</taxon>
        <taxon>Apioideae</taxon>
        <taxon>Scandiceae</taxon>
        <taxon>Daucinae</taxon>
        <taxon>Daucus</taxon>
        <taxon>Daucus sect. Daucus</taxon>
    </lineage>
</organism>
<evidence type="ECO:0000256" key="4">
    <source>
        <dbReference type="ARBA" id="ARBA00023002"/>
    </source>
</evidence>
<comment type="similarity">
    <text evidence="8">Belongs to the cytochrome P450 family.</text>
</comment>
<reference evidence="10" key="2">
    <citation type="submission" date="2022-03" db="EMBL/GenBank/DDBJ databases">
        <title>Draft title - Genomic analysis of global carrot germplasm unveils the trajectory of domestication and the origin of high carotenoid orange carrot.</title>
        <authorList>
            <person name="Iorizzo M."/>
            <person name="Ellison S."/>
            <person name="Senalik D."/>
            <person name="Macko-Podgorni A."/>
            <person name="Grzebelus D."/>
            <person name="Bostan H."/>
            <person name="Rolling W."/>
            <person name="Curaba J."/>
            <person name="Simon P."/>
        </authorList>
    </citation>
    <scope>NUCLEOTIDE SEQUENCE</scope>
    <source>
        <tissue evidence="10">Leaf</tissue>
    </source>
</reference>
<keyword evidence="2 7" id="KW-0349">Heme</keyword>
<keyword evidence="4 8" id="KW-0560">Oxidoreductase</keyword>
<feature type="binding site" description="axial binding residue" evidence="7">
    <location>
        <position position="463"/>
    </location>
    <ligand>
        <name>heme</name>
        <dbReference type="ChEBI" id="CHEBI:30413"/>
    </ligand>
    <ligandPart>
        <name>Fe</name>
        <dbReference type="ChEBI" id="CHEBI:18248"/>
    </ligandPart>
</feature>
<evidence type="ECO:0000256" key="2">
    <source>
        <dbReference type="ARBA" id="ARBA00022617"/>
    </source>
</evidence>
<dbReference type="GO" id="GO:0046246">
    <property type="term" value="P:terpene biosynthetic process"/>
    <property type="evidence" value="ECO:0007669"/>
    <property type="project" value="TreeGrafter"/>
</dbReference>
<evidence type="ECO:0000256" key="1">
    <source>
        <dbReference type="ARBA" id="ARBA00001971"/>
    </source>
</evidence>
<evidence type="ECO:0000313" key="11">
    <source>
        <dbReference type="Proteomes" id="UP000077755"/>
    </source>
</evidence>
<dbReference type="InterPro" id="IPR036396">
    <property type="entry name" value="Cyt_P450_sf"/>
</dbReference>
<keyword evidence="9" id="KW-0472">Membrane</keyword>
<proteinExistence type="inferred from homology"/>
<evidence type="ECO:0000313" key="10">
    <source>
        <dbReference type="EMBL" id="WOG87306.1"/>
    </source>
</evidence>
<dbReference type="InterPro" id="IPR050651">
    <property type="entry name" value="Plant_Cytochrome_P450_Monoox"/>
</dbReference>
<gene>
    <name evidence="10" type="ORF">DCAR_0206529</name>
</gene>
<dbReference type="GO" id="GO:0016705">
    <property type="term" value="F:oxidoreductase activity, acting on paired donors, with incorporation or reduction of molecular oxygen"/>
    <property type="evidence" value="ECO:0007669"/>
    <property type="project" value="InterPro"/>
</dbReference>
<keyword evidence="5 7" id="KW-0408">Iron</keyword>
<keyword evidence="3 7" id="KW-0479">Metal-binding</keyword>
<dbReference type="PANTHER" id="PTHR47947">
    <property type="entry name" value="CYTOCHROME P450 82C3-RELATED"/>
    <property type="match status" value="1"/>
</dbReference>
<dbReference type="AlphaFoldDB" id="A0AAF0WDD8"/>
<evidence type="ECO:0000256" key="6">
    <source>
        <dbReference type="ARBA" id="ARBA00023033"/>
    </source>
</evidence>
<dbReference type="Gene3D" id="1.10.630.10">
    <property type="entry name" value="Cytochrome P450"/>
    <property type="match status" value="1"/>
</dbReference>
<dbReference type="PRINTS" id="PR00385">
    <property type="entry name" value="P450"/>
</dbReference>
<dbReference type="EMBL" id="CP093344">
    <property type="protein sequence ID" value="WOG87306.1"/>
    <property type="molecule type" value="Genomic_DNA"/>
</dbReference>
<evidence type="ECO:0000256" key="3">
    <source>
        <dbReference type="ARBA" id="ARBA00022723"/>
    </source>
</evidence>
<dbReference type="PANTHER" id="PTHR47947:SF8">
    <property type="entry name" value="CYTOCHROME P450 82C4-LIKE"/>
    <property type="match status" value="1"/>
</dbReference>
<evidence type="ECO:0000256" key="9">
    <source>
        <dbReference type="SAM" id="Phobius"/>
    </source>
</evidence>
<keyword evidence="6 8" id="KW-0503">Monooxygenase</keyword>
<sequence>MDFSKQSQVIVLSGIVIFLTLLWRILSSRYSRSHKKDYALPEPPGAWPIIGHLHLLGANKLFHRLLGDMADELGPIFSLRLGSRKALVVSSWGVARECFTVHDKAFANRPTTVAVKIMGYKDSMIGYLPNGAHWLNLRKLAVVELLSNRRLDKLKHIPESEVNLFVRGLYDLWKGKGEGSMLVVELTEKFKDLTMNIMVRMLAGKSYFGNGECKNEESKEIQKGLEDYLNMAGLFMVSDAAPLFGWIDSLTGYKGKMKKTTAVMDNLLEGWVKEHKQTRKLSLINESEQDFIHVMLSIMESDPDAQISDTTIKGTCLTLLLGGYDTAMVTLTWTVSLLLNNRHVLRKVQDELDKHVGRARQVNESDMNNLPYLQAIVKETLRLYPAAPLNVPHEAREDCTVAGFHISAGTLLLVNLWKLQRDPSIWSDPLEFRPERFVEKDVDIEMWGQNFELIPFGSGRRACPGSTFAIRVLHLTLAQLLHGFELGTVSDLPIDMTEGSGITMPKLTPLEVTFKPRLAPSLYV</sequence>
<protein>
    <recommendedName>
        <fullName evidence="12">Cytochrome P450</fullName>
    </recommendedName>
</protein>
<comment type="cofactor">
    <cofactor evidence="1 7">
        <name>heme</name>
        <dbReference type="ChEBI" id="CHEBI:30413"/>
    </cofactor>
</comment>
<dbReference type="GO" id="GO:0004497">
    <property type="term" value="F:monooxygenase activity"/>
    <property type="evidence" value="ECO:0007669"/>
    <property type="project" value="UniProtKB-KW"/>
</dbReference>
<dbReference type="Proteomes" id="UP000077755">
    <property type="component" value="Chromosome 2"/>
</dbReference>
<dbReference type="InterPro" id="IPR001128">
    <property type="entry name" value="Cyt_P450"/>
</dbReference>
<evidence type="ECO:0000256" key="8">
    <source>
        <dbReference type="RuleBase" id="RU000461"/>
    </source>
</evidence>
<dbReference type="GO" id="GO:0005506">
    <property type="term" value="F:iron ion binding"/>
    <property type="evidence" value="ECO:0007669"/>
    <property type="project" value="InterPro"/>
</dbReference>
<dbReference type="PROSITE" id="PS00086">
    <property type="entry name" value="CYTOCHROME_P450"/>
    <property type="match status" value="1"/>
</dbReference>
<dbReference type="SUPFAM" id="SSF48264">
    <property type="entry name" value="Cytochrome P450"/>
    <property type="match status" value="1"/>
</dbReference>
<dbReference type="PRINTS" id="PR00463">
    <property type="entry name" value="EP450I"/>
</dbReference>
<dbReference type="FunFam" id="1.10.630.10:FF:000026">
    <property type="entry name" value="Cytochrome P450 82C4"/>
    <property type="match status" value="1"/>
</dbReference>
<keyword evidence="11" id="KW-1185">Reference proteome</keyword>
<dbReference type="GO" id="GO:0020037">
    <property type="term" value="F:heme binding"/>
    <property type="evidence" value="ECO:0007669"/>
    <property type="project" value="InterPro"/>
</dbReference>
<evidence type="ECO:0000256" key="5">
    <source>
        <dbReference type="ARBA" id="ARBA00023004"/>
    </source>
</evidence>
<evidence type="ECO:0000256" key="7">
    <source>
        <dbReference type="PIRSR" id="PIRSR602401-1"/>
    </source>
</evidence>
<accession>A0AAF0WDD8</accession>